<comment type="caution">
    <text evidence="1">The sequence shown here is derived from an EMBL/GenBank/DDBJ whole genome shotgun (WGS) entry which is preliminary data.</text>
</comment>
<evidence type="ECO:0000313" key="1">
    <source>
        <dbReference type="EMBL" id="MBD2227009.1"/>
    </source>
</evidence>
<name>A0ABR8AZ70_9CYAN</name>
<protein>
    <submittedName>
        <fullName evidence="1">Uncharacterized protein</fullName>
    </submittedName>
</protein>
<organism evidence="1 2">
    <name type="scientific">Calothrix anomala FACHB-343</name>
    <dbReference type="NCBI Taxonomy" id="2692894"/>
    <lineage>
        <taxon>Bacteria</taxon>
        <taxon>Bacillati</taxon>
        <taxon>Cyanobacteriota</taxon>
        <taxon>Cyanophyceae</taxon>
        <taxon>Nostocales</taxon>
        <taxon>Calotrichaceae</taxon>
        <taxon>Calothrix</taxon>
    </lineage>
</organism>
<accession>A0ABR8AZ70</accession>
<evidence type="ECO:0000313" key="2">
    <source>
        <dbReference type="Proteomes" id="UP000647273"/>
    </source>
</evidence>
<gene>
    <name evidence="1" type="ORF">H6G08_21355</name>
</gene>
<dbReference type="Proteomes" id="UP000647273">
    <property type="component" value="Unassembled WGS sequence"/>
</dbReference>
<proteinExistence type="predicted"/>
<keyword evidence="2" id="KW-1185">Reference proteome</keyword>
<reference evidence="1 2" key="1">
    <citation type="journal article" date="2020" name="ISME J.">
        <title>Comparative genomics reveals insights into cyanobacterial evolution and habitat adaptation.</title>
        <authorList>
            <person name="Chen M.Y."/>
            <person name="Teng W.K."/>
            <person name="Zhao L."/>
            <person name="Hu C.X."/>
            <person name="Zhou Y.K."/>
            <person name="Han B.P."/>
            <person name="Song L.R."/>
            <person name="Shu W.S."/>
        </authorList>
    </citation>
    <scope>NUCLEOTIDE SEQUENCE [LARGE SCALE GENOMIC DNA]</scope>
    <source>
        <strain evidence="1 2">FACHB-343</strain>
    </source>
</reference>
<sequence>MTAVCTTLETSNALPPPCSIPHAQKLHPRSADADGVTLVGGVFHLVWLRKSASKFKEY</sequence>
<dbReference type="EMBL" id="JACJQG010000039">
    <property type="protein sequence ID" value="MBD2227009.1"/>
    <property type="molecule type" value="Genomic_DNA"/>
</dbReference>